<organism evidence="1 2">
    <name type="scientific">Streptococcus ruminicola</name>
    <dbReference type="NCBI Taxonomy" id="2686210"/>
    <lineage>
        <taxon>Bacteria</taxon>
        <taxon>Bacillati</taxon>
        <taxon>Bacillota</taxon>
        <taxon>Bacilli</taxon>
        <taxon>Lactobacillales</taxon>
        <taxon>Streptococcaceae</taxon>
        <taxon>Streptococcus</taxon>
    </lineage>
</organism>
<dbReference type="Proteomes" id="UP000503166">
    <property type="component" value="Chromosome"/>
</dbReference>
<dbReference type="KEGG" id="srum:GPZ88_00815"/>
<dbReference type="RefSeq" id="WP_166042980.1">
    <property type="nucleotide sequence ID" value="NZ_CP046919.1"/>
</dbReference>
<name>A0A6G8HXU1_9STRE</name>
<proteinExistence type="predicted"/>
<evidence type="ECO:0000313" key="1">
    <source>
        <dbReference type="EMBL" id="QIM45682.1"/>
    </source>
</evidence>
<evidence type="ECO:0000313" key="2">
    <source>
        <dbReference type="Proteomes" id="UP000503166"/>
    </source>
</evidence>
<dbReference type="EMBL" id="CP046919">
    <property type="protein sequence ID" value="QIM45682.1"/>
    <property type="molecule type" value="Genomic_DNA"/>
</dbReference>
<dbReference type="AlphaFoldDB" id="A0A6G8HXU1"/>
<sequence length="59" mass="6751">MKVKFLLKDGELTSNISRQTYDIILACWHNNEKFRIGNGKIDGKDIRGIEVLEDGNEDV</sequence>
<accession>A0A6G8HXU1</accession>
<reference evidence="1 2" key="1">
    <citation type="submission" date="2019-12" db="EMBL/GenBank/DDBJ databases">
        <title>Complete genome sequence of Streptococcus sp. CNU G2 isolated frome Bos taurus coreanae.</title>
        <authorList>
            <person name="Park S.Y."/>
            <person name="Kim J.H."/>
            <person name="Seo S.W."/>
        </authorList>
    </citation>
    <scope>NUCLEOTIDE SEQUENCE [LARGE SCALE GENOMIC DNA]</scope>
    <source>
        <strain evidence="1 2">CNU G2</strain>
    </source>
</reference>
<protein>
    <submittedName>
        <fullName evidence="1">Uncharacterized protein</fullName>
    </submittedName>
</protein>
<gene>
    <name evidence="1" type="ORF">GPZ88_00815</name>
</gene>